<dbReference type="Proteomes" id="UP000504635">
    <property type="component" value="Unplaced"/>
</dbReference>
<keyword evidence="8" id="KW-0630">Potassium</keyword>
<keyword evidence="4" id="KW-1003">Cell membrane</keyword>
<keyword evidence="10 18" id="KW-1133">Transmembrane helix</keyword>
<evidence type="ECO:0000256" key="17">
    <source>
        <dbReference type="ARBA" id="ARBA00025540"/>
    </source>
</evidence>
<dbReference type="InParanoid" id="A0A6J2X9M6"/>
<comment type="subcellular location">
    <subcellularLocation>
        <location evidence="1">Cell membrane</location>
        <topology evidence="1">Single-pass type II membrane protein</topology>
    </subcellularLocation>
</comment>
<evidence type="ECO:0000256" key="15">
    <source>
        <dbReference type="ARBA" id="ARBA00023180"/>
    </source>
</evidence>
<evidence type="ECO:0000256" key="14">
    <source>
        <dbReference type="ARBA" id="ARBA00023157"/>
    </source>
</evidence>
<dbReference type="Gene3D" id="2.60.40.1660">
    <property type="entry name" value="Na, k-atpase alpha subunit"/>
    <property type="match status" value="1"/>
</dbReference>
<dbReference type="PANTHER" id="PTHR11523">
    <property type="entry name" value="SODIUM/POTASSIUM-DEPENDENT ATPASE BETA SUBUNIT"/>
    <property type="match status" value="1"/>
</dbReference>
<dbReference type="GO" id="GO:0005890">
    <property type="term" value="C:sodium:potassium-exchanging ATPase complex"/>
    <property type="evidence" value="ECO:0007669"/>
    <property type="project" value="InterPro"/>
</dbReference>
<evidence type="ECO:0000256" key="18">
    <source>
        <dbReference type="SAM" id="Phobius"/>
    </source>
</evidence>
<dbReference type="FunCoup" id="A0A6J2X9M6">
    <property type="interactions" value="275"/>
</dbReference>
<keyword evidence="11" id="KW-0915">Sodium</keyword>
<dbReference type="AlphaFoldDB" id="A0A6J2X9M6"/>
<keyword evidence="6" id="KW-0740">Sodium/potassium transport</keyword>
<evidence type="ECO:0000256" key="9">
    <source>
        <dbReference type="ARBA" id="ARBA00022968"/>
    </source>
</evidence>
<evidence type="ECO:0000256" key="7">
    <source>
        <dbReference type="ARBA" id="ARBA00022692"/>
    </source>
</evidence>
<evidence type="ECO:0000256" key="2">
    <source>
        <dbReference type="ARBA" id="ARBA00005876"/>
    </source>
</evidence>
<dbReference type="GO" id="GO:0001671">
    <property type="term" value="F:ATPase activator activity"/>
    <property type="evidence" value="ECO:0007669"/>
    <property type="project" value="UniProtKB-ARBA"/>
</dbReference>
<evidence type="ECO:0000256" key="6">
    <source>
        <dbReference type="ARBA" id="ARBA00022607"/>
    </source>
</evidence>
<keyword evidence="16" id="KW-0739">Sodium transport</keyword>
<evidence type="ECO:0000256" key="13">
    <source>
        <dbReference type="ARBA" id="ARBA00023136"/>
    </source>
</evidence>
<keyword evidence="15" id="KW-0325">Glycoprotein</keyword>
<evidence type="ECO:0000256" key="4">
    <source>
        <dbReference type="ARBA" id="ARBA00022475"/>
    </source>
</evidence>
<name>A0A6J2X9M6_SITOR</name>
<accession>A0A6J2X9M6</accession>
<dbReference type="Pfam" id="PF00287">
    <property type="entry name" value="Na_K-ATPase"/>
    <property type="match status" value="1"/>
</dbReference>
<comment type="similarity">
    <text evidence="2">Belongs to the X(+)/potassium ATPases subunit beta family.</text>
</comment>
<evidence type="ECO:0000256" key="3">
    <source>
        <dbReference type="ARBA" id="ARBA00022448"/>
    </source>
</evidence>
<organism evidence="19 20">
    <name type="scientific">Sitophilus oryzae</name>
    <name type="common">Rice weevil</name>
    <name type="synonym">Curculio oryzae</name>
    <dbReference type="NCBI Taxonomy" id="7048"/>
    <lineage>
        <taxon>Eukaryota</taxon>
        <taxon>Metazoa</taxon>
        <taxon>Ecdysozoa</taxon>
        <taxon>Arthropoda</taxon>
        <taxon>Hexapoda</taxon>
        <taxon>Insecta</taxon>
        <taxon>Pterygota</taxon>
        <taxon>Neoptera</taxon>
        <taxon>Endopterygota</taxon>
        <taxon>Coleoptera</taxon>
        <taxon>Polyphaga</taxon>
        <taxon>Cucujiformia</taxon>
        <taxon>Curculionidae</taxon>
        <taxon>Dryophthorinae</taxon>
        <taxon>Sitophilus</taxon>
    </lineage>
</organism>
<evidence type="ECO:0000256" key="11">
    <source>
        <dbReference type="ARBA" id="ARBA00023053"/>
    </source>
</evidence>
<dbReference type="InterPro" id="IPR000402">
    <property type="entry name" value="Na/K_ATPase_sub_beta"/>
</dbReference>
<keyword evidence="13 18" id="KW-0472">Membrane</keyword>
<evidence type="ECO:0000256" key="5">
    <source>
        <dbReference type="ARBA" id="ARBA00022538"/>
    </source>
</evidence>
<keyword evidence="9" id="KW-0735">Signal-anchor</keyword>
<keyword evidence="19" id="KW-1185">Reference proteome</keyword>
<comment type="function">
    <text evidence="17">This is the non-catalytic component of the active enzyme, which catalyzes the hydrolysis of ATP coupled with the exchange of Na(+) and K(+) ions across the plasma membrane. The beta subunit regulates, through assembly of alpha/beta heterodimers, the number of sodium pumps transported to the plasma membrane.</text>
</comment>
<dbReference type="PANTHER" id="PTHR11523:SF31">
    <property type="entry name" value="AT04468P-RELATED"/>
    <property type="match status" value="1"/>
</dbReference>
<keyword evidence="12" id="KW-0406">Ion transport</keyword>
<feature type="transmembrane region" description="Helical" evidence="18">
    <location>
        <begin position="53"/>
        <end position="78"/>
    </location>
</feature>
<evidence type="ECO:0000313" key="19">
    <source>
        <dbReference type="Proteomes" id="UP000504635"/>
    </source>
</evidence>
<gene>
    <name evidence="20" type="primary">LOC115876305</name>
</gene>
<dbReference type="RefSeq" id="XP_030747891.1">
    <property type="nucleotide sequence ID" value="XM_030892031.1"/>
</dbReference>
<dbReference type="GeneID" id="115876305"/>
<dbReference type="OrthoDB" id="5912413at2759"/>
<dbReference type="GO" id="GO:1990573">
    <property type="term" value="P:potassium ion import across plasma membrane"/>
    <property type="evidence" value="ECO:0007669"/>
    <property type="project" value="TreeGrafter"/>
</dbReference>
<dbReference type="KEGG" id="soy:115876305"/>
<protein>
    <submittedName>
        <fullName evidence="20">Sodium/potassium-transporting ATPase subunit beta-1</fullName>
    </submittedName>
</protein>
<reference evidence="20" key="1">
    <citation type="submission" date="2025-08" db="UniProtKB">
        <authorList>
            <consortium name="RefSeq"/>
        </authorList>
    </citation>
    <scope>IDENTIFICATION</scope>
    <source>
        <tissue evidence="20">Gonads</tissue>
    </source>
</reference>
<keyword evidence="3" id="KW-0813">Transport</keyword>
<dbReference type="InterPro" id="IPR038702">
    <property type="entry name" value="Na/K_ATPase_sub_beta_sf"/>
</dbReference>
<evidence type="ECO:0000256" key="16">
    <source>
        <dbReference type="ARBA" id="ARBA00023201"/>
    </source>
</evidence>
<sequence>MVASKSEDNGGVREFQFQQKRVETNWQAFKRLIYDPSTNAVFGRTGKNWGQLLTFYAIFYLVLAALFAICMQGLFATLSDTEPKWRLERSLIGTNPGLGFRPISERTEEGSLIWYNMTNSTQVVRWVKLIDEFLEPYNKPQTGENYVNCDFDKPPEAGKVCVTDASKLGNCNRNRSYGYSTSSPCFFLKLNRIFDWTPDYYTEVVSDMPQDLQMHIKAAKSEEEKKQIWVSCNGQSPMDEENVKGFNYYPQGFAGYYYPYRNVKNYLSPIIAVEILNVTPNVIVSIECRAWAKNIEYSGSALTRAGSVQFEVQVDADTVSTKLVTTTEETPATTLPTITTSS</sequence>
<dbReference type="FunFam" id="2.60.40.1660:FF:000004">
    <property type="entry name" value="sodium/potassium-transporting ATPase subunit beta-2"/>
    <property type="match status" value="1"/>
</dbReference>
<proteinExistence type="inferred from homology"/>
<dbReference type="GO" id="GO:0036376">
    <property type="term" value="P:sodium ion export across plasma membrane"/>
    <property type="evidence" value="ECO:0007669"/>
    <property type="project" value="TreeGrafter"/>
</dbReference>
<dbReference type="GO" id="GO:0030007">
    <property type="term" value="P:intracellular potassium ion homeostasis"/>
    <property type="evidence" value="ECO:0007669"/>
    <property type="project" value="TreeGrafter"/>
</dbReference>
<evidence type="ECO:0000256" key="8">
    <source>
        <dbReference type="ARBA" id="ARBA00022958"/>
    </source>
</evidence>
<dbReference type="GO" id="GO:0006883">
    <property type="term" value="P:intracellular sodium ion homeostasis"/>
    <property type="evidence" value="ECO:0007669"/>
    <property type="project" value="TreeGrafter"/>
</dbReference>
<keyword evidence="7 18" id="KW-0812">Transmembrane</keyword>
<evidence type="ECO:0000313" key="20">
    <source>
        <dbReference type="RefSeq" id="XP_030747891.1"/>
    </source>
</evidence>
<evidence type="ECO:0000256" key="10">
    <source>
        <dbReference type="ARBA" id="ARBA00022989"/>
    </source>
</evidence>
<keyword evidence="14" id="KW-1015">Disulfide bond</keyword>
<evidence type="ECO:0000256" key="1">
    <source>
        <dbReference type="ARBA" id="ARBA00004401"/>
    </source>
</evidence>
<evidence type="ECO:0000256" key="12">
    <source>
        <dbReference type="ARBA" id="ARBA00023065"/>
    </source>
</evidence>
<keyword evidence="5" id="KW-0633">Potassium transport</keyword>